<keyword evidence="8" id="KW-0472">Membrane</keyword>
<evidence type="ECO:0000256" key="7">
    <source>
        <dbReference type="ARBA" id="ARBA00022989"/>
    </source>
</evidence>
<accession>A0ABT7LJQ2</accession>
<evidence type="ECO:0000256" key="1">
    <source>
        <dbReference type="ARBA" id="ARBA00004377"/>
    </source>
</evidence>
<reference evidence="12 13" key="1">
    <citation type="submission" date="2023-06" db="EMBL/GenBank/DDBJ databases">
        <title>Pelomonas sp. APW6 16S ribosomal RNA gene genome sequencing and assembly.</title>
        <authorList>
            <person name="Woo H."/>
        </authorList>
    </citation>
    <scope>NUCLEOTIDE SEQUENCE [LARGE SCALE GENOMIC DNA]</scope>
    <source>
        <strain evidence="12 13">APW6</strain>
    </source>
</reference>
<evidence type="ECO:0000256" key="10">
    <source>
        <dbReference type="ARBA" id="ARBA00030775"/>
    </source>
</evidence>
<sequence>MLKPPRHPGRGRLRGFNMLELAIALVVLGLTLAVGLPNVADWLRDLRLRGVAESLKTGLDKARMEALKGNRTMSYWLVTDSKSKVPGADCALSATGLSWVVSVNDPSGACQKDPSTTDDPMLAFRSEAALEAGMVNVAATASDGNAAAQVTFNALGQVQGAGMIRQIVVSRADGKGRTLRIMIEPGGSVRTCDPKVSAADPRACP</sequence>
<dbReference type="InterPro" id="IPR022346">
    <property type="entry name" value="T2SS_GspH"/>
</dbReference>
<dbReference type="NCBIfam" id="TIGR02532">
    <property type="entry name" value="IV_pilin_GFxxxE"/>
    <property type="match status" value="1"/>
</dbReference>
<name>A0ABT7LJQ2_9BURK</name>
<dbReference type="SUPFAM" id="SSF54523">
    <property type="entry name" value="Pili subunits"/>
    <property type="match status" value="1"/>
</dbReference>
<dbReference type="InterPro" id="IPR045584">
    <property type="entry name" value="Pilin-like"/>
</dbReference>
<organism evidence="12 13">
    <name type="scientific">Roseateles subflavus</name>
    <dbReference type="NCBI Taxonomy" id="3053353"/>
    <lineage>
        <taxon>Bacteria</taxon>
        <taxon>Pseudomonadati</taxon>
        <taxon>Pseudomonadota</taxon>
        <taxon>Betaproteobacteria</taxon>
        <taxon>Burkholderiales</taxon>
        <taxon>Sphaerotilaceae</taxon>
        <taxon>Roseateles</taxon>
    </lineage>
</organism>
<keyword evidence="3" id="KW-1003">Cell membrane</keyword>
<protein>
    <recommendedName>
        <fullName evidence="2">Type II secretion system protein H</fullName>
    </recommendedName>
    <alternativeName>
        <fullName evidence="10">General secretion pathway protein H</fullName>
    </alternativeName>
</protein>
<keyword evidence="4" id="KW-0488">Methylation</keyword>
<evidence type="ECO:0000256" key="4">
    <source>
        <dbReference type="ARBA" id="ARBA00022481"/>
    </source>
</evidence>
<proteinExistence type="inferred from homology"/>
<dbReference type="InterPro" id="IPR012902">
    <property type="entry name" value="N_methyl_site"/>
</dbReference>
<dbReference type="Pfam" id="PF12019">
    <property type="entry name" value="GspH"/>
    <property type="match status" value="1"/>
</dbReference>
<dbReference type="EMBL" id="JASVDS010000003">
    <property type="protein sequence ID" value="MDL5032679.1"/>
    <property type="molecule type" value="Genomic_DNA"/>
</dbReference>
<comment type="caution">
    <text evidence="12">The sequence shown here is derived from an EMBL/GenBank/DDBJ whole genome shotgun (WGS) entry which is preliminary data.</text>
</comment>
<evidence type="ECO:0000256" key="6">
    <source>
        <dbReference type="ARBA" id="ARBA00022692"/>
    </source>
</evidence>
<keyword evidence="7" id="KW-1133">Transmembrane helix</keyword>
<comment type="similarity">
    <text evidence="9">Belongs to the GSP H family.</text>
</comment>
<evidence type="ECO:0000313" key="12">
    <source>
        <dbReference type="EMBL" id="MDL5032679.1"/>
    </source>
</evidence>
<dbReference type="RefSeq" id="WP_285982765.1">
    <property type="nucleotide sequence ID" value="NZ_JASVDS010000003.1"/>
</dbReference>
<dbReference type="Proteomes" id="UP001238603">
    <property type="component" value="Unassembled WGS sequence"/>
</dbReference>
<comment type="subcellular location">
    <subcellularLocation>
        <location evidence="1">Cell inner membrane</location>
        <topology evidence="1">Single-pass membrane protein</topology>
    </subcellularLocation>
</comment>
<evidence type="ECO:0000313" key="13">
    <source>
        <dbReference type="Proteomes" id="UP001238603"/>
    </source>
</evidence>
<evidence type="ECO:0000256" key="8">
    <source>
        <dbReference type="ARBA" id="ARBA00023136"/>
    </source>
</evidence>
<keyword evidence="6" id="KW-0812">Transmembrane</keyword>
<dbReference type="Gene3D" id="3.55.40.10">
    <property type="entry name" value="minor pseudopilin epsh domain"/>
    <property type="match status" value="1"/>
</dbReference>
<evidence type="ECO:0000259" key="11">
    <source>
        <dbReference type="Pfam" id="PF12019"/>
    </source>
</evidence>
<evidence type="ECO:0000256" key="5">
    <source>
        <dbReference type="ARBA" id="ARBA00022519"/>
    </source>
</evidence>
<keyword evidence="5" id="KW-0997">Cell inner membrane</keyword>
<gene>
    <name evidence="12" type="ORF">QRD43_12260</name>
</gene>
<feature type="domain" description="General secretion pathway GspH" evidence="11">
    <location>
        <begin position="52"/>
        <end position="187"/>
    </location>
</feature>
<evidence type="ECO:0000256" key="3">
    <source>
        <dbReference type="ARBA" id="ARBA00022475"/>
    </source>
</evidence>
<keyword evidence="13" id="KW-1185">Reference proteome</keyword>
<evidence type="ECO:0000256" key="9">
    <source>
        <dbReference type="ARBA" id="ARBA00025772"/>
    </source>
</evidence>
<evidence type="ECO:0000256" key="2">
    <source>
        <dbReference type="ARBA" id="ARBA00021549"/>
    </source>
</evidence>